<dbReference type="RefSeq" id="WP_166320526.1">
    <property type="nucleotide sequence ID" value="NZ_CP049866.1"/>
</dbReference>
<feature type="transmembrane region" description="Helical" evidence="1">
    <location>
        <begin position="65"/>
        <end position="88"/>
    </location>
</feature>
<accession>A0A6G7YJB6</accession>
<feature type="transmembrane region" description="Helical" evidence="1">
    <location>
        <begin position="95"/>
        <end position="113"/>
    </location>
</feature>
<evidence type="ECO:0000313" key="3">
    <source>
        <dbReference type="Proteomes" id="UP000502035"/>
    </source>
</evidence>
<keyword evidence="1" id="KW-0812">Transmembrane</keyword>
<evidence type="ECO:0000313" key="2">
    <source>
        <dbReference type="EMBL" id="QIK76841.1"/>
    </source>
</evidence>
<name>A0A6G7YJB6_9ACTN</name>
<dbReference type="EMBL" id="CP049866">
    <property type="protein sequence ID" value="QIK76841.1"/>
    <property type="molecule type" value="Genomic_DNA"/>
</dbReference>
<feature type="transmembrane region" description="Helical" evidence="1">
    <location>
        <begin position="7"/>
        <end position="28"/>
    </location>
</feature>
<feature type="transmembrane region" description="Helical" evidence="1">
    <location>
        <begin position="119"/>
        <end position="140"/>
    </location>
</feature>
<proteinExistence type="predicted"/>
<evidence type="ECO:0000256" key="1">
    <source>
        <dbReference type="SAM" id="Phobius"/>
    </source>
</evidence>
<reference evidence="2 3" key="1">
    <citation type="submission" date="2020-03" db="EMBL/GenBank/DDBJ databases">
        <title>Nocardioides sp. nov., isolated from fish.</title>
        <authorList>
            <person name="Hyun D.-W."/>
            <person name="Bae J.-W."/>
        </authorList>
    </citation>
    <scope>NUCLEOTIDE SEQUENCE [LARGE SCALE GENOMIC DNA]</scope>
    <source>
        <strain evidence="2 3">HDW12A</strain>
    </source>
</reference>
<sequence>MPRSVRNALWCLVVLVLSSGTGVLLTWLQRDEVIATWAEGNSRAQEILVSGGMAALRDEAMVPKFVPLAVVSFIVFVGLVGVLGAFLVDGHGWSRLVLTATSFFGILVAVLGIDYDLPAAFVVVSAVFLVAWLLLVFFLWRKDTSAYLRVH</sequence>
<organism evidence="2 3">
    <name type="scientific">Nocardioides piscis</name>
    <dbReference type="NCBI Taxonomy" id="2714938"/>
    <lineage>
        <taxon>Bacteria</taxon>
        <taxon>Bacillati</taxon>
        <taxon>Actinomycetota</taxon>
        <taxon>Actinomycetes</taxon>
        <taxon>Propionibacteriales</taxon>
        <taxon>Nocardioidaceae</taxon>
        <taxon>Nocardioides</taxon>
    </lineage>
</organism>
<gene>
    <name evidence="2" type="ORF">G7071_16810</name>
</gene>
<keyword evidence="1" id="KW-0472">Membrane</keyword>
<keyword evidence="3" id="KW-1185">Reference proteome</keyword>
<protein>
    <submittedName>
        <fullName evidence="2">Uncharacterized protein</fullName>
    </submittedName>
</protein>
<dbReference type="KEGG" id="npi:G7071_16810"/>
<dbReference type="AlphaFoldDB" id="A0A6G7YJB6"/>
<keyword evidence="1" id="KW-1133">Transmembrane helix</keyword>
<dbReference type="Proteomes" id="UP000502035">
    <property type="component" value="Chromosome"/>
</dbReference>